<evidence type="ECO:0000313" key="3">
    <source>
        <dbReference type="Proteomes" id="UP000035721"/>
    </source>
</evidence>
<dbReference type="AlphaFoldDB" id="A0A077M268"/>
<dbReference type="RefSeq" id="WP_053080128.1">
    <property type="nucleotide sequence ID" value="NZ_HF570958.1"/>
</dbReference>
<protein>
    <recommendedName>
        <fullName evidence="1">Transcription regulator PadR N-terminal domain-containing protein</fullName>
    </recommendedName>
</protein>
<dbReference type="InterPro" id="IPR036388">
    <property type="entry name" value="WH-like_DNA-bd_sf"/>
</dbReference>
<sequence>MSPVFAHGQLRLYLLALLDEGPRHGYEVIQALEQRFNGLYSPSAGTVYPRLAKLEEEGLVERTDEGRKAVYRITEAGRAEVHDRQADLVDLESDLDHSVRELADEVRARVRDEARDLRSELREAARAARASAVPAGGAGYQRYDKADAHVISDVERSVAELRTEARQAWKRKTLTTAQLMEIASIVTDATQRIRDVVRSSADRA</sequence>
<feature type="domain" description="Transcription regulator PadR N-terminal" evidence="1">
    <location>
        <begin position="14"/>
        <end position="82"/>
    </location>
</feature>
<organism evidence="2 3">
    <name type="scientific">Nostocoides japonicum T1-X7</name>
    <dbReference type="NCBI Taxonomy" id="1194083"/>
    <lineage>
        <taxon>Bacteria</taxon>
        <taxon>Bacillati</taxon>
        <taxon>Actinomycetota</taxon>
        <taxon>Actinomycetes</taxon>
        <taxon>Micrococcales</taxon>
        <taxon>Intrasporangiaceae</taxon>
        <taxon>Nostocoides</taxon>
    </lineage>
</organism>
<comment type="caution">
    <text evidence="2">The sequence shown here is derived from an EMBL/GenBank/DDBJ whole genome shotgun (WGS) entry which is preliminary data.</text>
</comment>
<dbReference type="Proteomes" id="UP000035721">
    <property type="component" value="Unassembled WGS sequence"/>
</dbReference>
<dbReference type="PANTHER" id="PTHR43252">
    <property type="entry name" value="TRANSCRIPTIONAL REGULATOR YQJI"/>
    <property type="match status" value="1"/>
</dbReference>
<accession>A0A077M268</accession>
<dbReference type="InterPro" id="IPR011991">
    <property type="entry name" value="ArsR-like_HTH"/>
</dbReference>
<dbReference type="STRING" id="1194083.BN12_2690005"/>
<keyword evidence="3" id="KW-1185">Reference proteome</keyword>
<dbReference type="Gene3D" id="1.10.10.10">
    <property type="entry name" value="Winged helix-like DNA-binding domain superfamily/Winged helix DNA-binding domain"/>
    <property type="match status" value="1"/>
</dbReference>
<gene>
    <name evidence="2" type="ORF">BN12_2690005</name>
</gene>
<proteinExistence type="predicted"/>
<reference evidence="2 3" key="1">
    <citation type="journal article" date="2013" name="ISME J.">
        <title>A metabolic model for members of the genus Tetrasphaera involved in enhanced biological phosphorus removal.</title>
        <authorList>
            <person name="Kristiansen R."/>
            <person name="Nguyen H.T.T."/>
            <person name="Saunders A.M."/>
            <person name="Nielsen J.L."/>
            <person name="Wimmer R."/>
            <person name="Le V.Q."/>
            <person name="McIlroy S.J."/>
            <person name="Petrovski S."/>
            <person name="Seviour R.J."/>
            <person name="Calteau A."/>
            <person name="Nielsen K.L."/>
            <person name="Nielsen P.H."/>
        </authorList>
    </citation>
    <scope>NUCLEOTIDE SEQUENCE [LARGE SCALE GENOMIC DNA]</scope>
    <source>
        <strain evidence="2 3">T1-X7</strain>
    </source>
</reference>
<dbReference type="PANTHER" id="PTHR43252:SF7">
    <property type="entry name" value="TRANSCRIPTIONAL REGULATOR YQJI"/>
    <property type="match status" value="1"/>
</dbReference>
<dbReference type="SUPFAM" id="SSF46785">
    <property type="entry name" value="Winged helix' DNA-binding domain"/>
    <property type="match status" value="1"/>
</dbReference>
<dbReference type="OrthoDB" id="9814826at2"/>
<dbReference type="EMBL" id="CAJB01000189">
    <property type="protein sequence ID" value="CCH78270.1"/>
    <property type="molecule type" value="Genomic_DNA"/>
</dbReference>
<evidence type="ECO:0000313" key="2">
    <source>
        <dbReference type="EMBL" id="CCH78270.1"/>
    </source>
</evidence>
<name>A0A077M268_9MICO</name>
<evidence type="ECO:0000259" key="1">
    <source>
        <dbReference type="Pfam" id="PF03551"/>
    </source>
</evidence>
<dbReference type="InterPro" id="IPR005149">
    <property type="entry name" value="Tscrpt_reg_PadR_N"/>
</dbReference>
<dbReference type="Pfam" id="PF03551">
    <property type="entry name" value="PadR"/>
    <property type="match status" value="1"/>
</dbReference>
<dbReference type="CDD" id="cd00090">
    <property type="entry name" value="HTH_ARSR"/>
    <property type="match status" value="1"/>
</dbReference>
<dbReference type="InterPro" id="IPR036390">
    <property type="entry name" value="WH_DNA-bd_sf"/>
</dbReference>